<organism evidence="2 3">
    <name type="scientific">Parenemella sanctibonifatiensis</name>
    <dbReference type="NCBI Taxonomy" id="2016505"/>
    <lineage>
        <taxon>Bacteria</taxon>
        <taxon>Bacillati</taxon>
        <taxon>Actinomycetota</taxon>
        <taxon>Actinomycetes</taxon>
        <taxon>Propionibacteriales</taxon>
        <taxon>Propionibacteriaceae</taxon>
        <taxon>Parenemella</taxon>
    </lineage>
</organism>
<dbReference type="InterPro" id="IPR000866">
    <property type="entry name" value="AhpC/TSA"/>
</dbReference>
<dbReference type="AlphaFoldDB" id="A0A255E1B9"/>
<sequence>MTASRLRLRDHHGVPVSWPPPGPTVVVAVPYAFTDVCASELDALDAALPELEAAGVTAYGLSCDAPYSQRAWAEQRGWRLELISDHWPHGALSRELGWFDEDRGCAVRGSAYADRGTLVWNETSADHRDIGGLVRRVLAARVG</sequence>
<dbReference type="Pfam" id="PF00578">
    <property type="entry name" value="AhpC-TSA"/>
    <property type="match status" value="1"/>
</dbReference>
<dbReference type="Proteomes" id="UP000216533">
    <property type="component" value="Unassembled WGS sequence"/>
</dbReference>
<dbReference type="GO" id="GO:0016209">
    <property type="term" value="F:antioxidant activity"/>
    <property type="evidence" value="ECO:0007669"/>
    <property type="project" value="InterPro"/>
</dbReference>
<dbReference type="SUPFAM" id="SSF52833">
    <property type="entry name" value="Thioredoxin-like"/>
    <property type="match status" value="1"/>
</dbReference>
<reference evidence="2 3" key="1">
    <citation type="submission" date="2017-07" db="EMBL/GenBank/DDBJ databases">
        <title>Draft whole genome sequences of clinical Proprionibacteriaceae strains.</title>
        <authorList>
            <person name="Bernier A.-M."/>
            <person name="Bernard K."/>
            <person name="Domingo M.-C."/>
        </authorList>
    </citation>
    <scope>NUCLEOTIDE SEQUENCE [LARGE SCALE GENOMIC DNA]</scope>
    <source>
        <strain evidence="2 3">NML 160184</strain>
    </source>
</reference>
<dbReference type="Gene3D" id="3.40.30.10">
    <property type="entry name" value="Glutaredoxin"/>
    <property type="match status" value="1"/>
</dbReference>
<protein>
    <submittedName>
        <fullName evidence="2">Peroxiredoxin</fullName>
    </submittedName>
</protein>
<dbReference type="EMBL" id="NMVI01000025">
    <property type="protein sequence ID" value="OYN85359.1"/>
    <property type="molecule type" value="Genomic_DNA"/>
</dbReference>
<dbReference type="InterPro" id="IPR036249">
    <property type="entry name" value="Thioredoxin-like_sf"/>
</dbReference>
<proteinExistence type="predicted"/>
<name>A0A255E1B9_9ACTN</name>
<dbReference type="GO" id="GO:0016491">
    <property type="term" value="F:oxidoreductase activity"/>
    <property type="evidence" value="ECO:0007669"/>
    <property type="project" value="InterPro"/>
</dbReference>
<evidence type="ECO:0000313" key="3">
    <source>
        <dbReference type="Proteomes" id="UP000216533"/>
    </source>
</evidence>
<evidence type="ECO:0000259" key="1">
    <source>
        <dbReference type="Pfam" id="PF00578"/>
    </source>
</evidence>
<feature type="domain" description="Alkyl hydroperoxide reductase subunit C/ Thiol specific antioxidant" evidence="1">
    <location>
        <begin position="23"/>
        <end position="114"/>
    </location>
</feature>
<gene>
    <name evidence="2" type="ORF">CGZ92_11220</name>
</gene>
<dbReference type="RefSeq" id="WP_094451464.1">
    <property type="nucleotide sequence ID" value="NZ_NMVI01000025.1"/>
</dbReference>
<evidence type="ECO:0000313" key="2">
    <source>
        <dbReference type="EMBL" id="OYN85359.1"/>
    </source>
</evidence>
<accession>A0A255E1B9</accession>
<comment type="caution">
    <text evidence="2">The sequence shown here is derived from an EMBL/GenBank/DDBJ whole genome shotgun (WGS) entry which is preliminary data.</text>
</comment>